<reference evidence="1" key="2">
    <citation type="submission" date="2020-11" db="EMBL/GenBank/DDBJ databases">
        <authorList>
            <person name="McCartney M.A."/>
            <person name="Auch B."/>
            <person name="Kono T."/>
            <person name="Mallez S."/>
            <person name="Becker A."/>
            <person name="Gohl D.M."/>
            <person name="Silverstein K.A.T."/>
            <person name="Koren S."/>
            <person name="Bechman K.B."/>
            <person name="Herman A."/>
            <person name="Abrahante J.E."/>
            <person name="Garbe J."/>
        </authorList>
    </citation>
    <scope>NUCLEOTIDE SEQUENCE</scope>
    <source>
        <strain evidence="1">Duluth1</strain>
        <tissue evidence="1">Whole animal</tissue>
    </source>
</reference>
<evidence type="ECO:0000313" key="2">
    <source>
        <dbReference type="Proteomes" id="UP000828390"/>
    </source>
</evidence>
<dbReference type="AlphaFoldDB" id="A0A9D4KA33"/>
<keyword evidence="2" id="KW-1185">Reference proteome</keyword>
<name>A0A9D4KA33_DREPO</name>
<dbReference type="EMBL" id="JAIWYP010000004">
    <property type="protein sequence ID" value="KAH3835773.1"/>
    <property type="molecule type" value="Genomic_DNA"/>
</dbReference>
<organism evidence="1 2">
    <name type="scientific">Dreissena polymorpha</name>
    <name type="common">Zebra mussel</name>
    <name type="synonym">Mytilus polymorpha</name>
    <dbReference type="NCBI Taxonomy" id="45954"/>
    <lineage>
        <taxon>Eukaryota</taxon>
        <taxon>Metazoa</taxon>
        <taxon>Spiralia</taxon>
        <taxon>Lophotrochozoa</taxon>
        <taxon>Mollusca</taxon>
        <taxon>Bivalvia</taxon>
        <taxon>Autobranchia</taxon>
        <taxon>Heteroconchia</taxon>
        <taxon>Euheterodonta</taxon>
        <taxon>Imparidentia</taxon>
        <taxon>Neoheterodontei</taxon>
        <taxon>Myida</taxon>
        <taxon>Dreissenoidea</taxon>
        <taxon>Dreissenidae</taxon>
        <taxon>Dreissena</taxon>
    </lineage>
</organism>
<reference evidence="1" key="1">
    <citation type="journal article" date="2019" name="bioRxiv">
        <title>The Genome of the Zebra Mussel, Dreissena polymorpha: A Resource for Invasive Species Research.</title>
        <authorList>
            <person name="McCartney M.A."/>
            <person name="Auch B."/>
            <person name="Kono T."/>
            <person name="Mallez S."/>
            <person name="Zhang Y."/>
            <person name="Obille A."/>
            <person name="Becker A."/>
            <person name="Abrahante J.E."/>
            <person name="Garbe J."/>
            <person name="Badalamenti J.P."/>
            <person name="Herman A."/>
            <person name="Mangelson H."/>
            <person name="Liachko I."/>
            <person name="Sullivan S."/>
            <person name="Sone E.D."/>
            <person name="Koren S."/>
            <person name="Silverstein K.A.T."/>
            <person name="Beckman K.B."/>
            <person name="Gohl D.M."/>
        </authorList>
    </citation>
    <scope>NUCLEOTIDE SEQUENCE</scope>
    <source>
        <strain evidence="1">Duluth1</strain>
        <tissue evidence="1">Whole animal</tissue>
    </source>
</reference>
<accession>A0A9D4KA33</accession>
<proteinExistence type="predicted"/>
<dbReference type="Proteomes" id="UP000828390">
    <property type="component" value="Unassembled WGS sequence"/>
</dbReference>
<gene>
    <name evidence="1" type="ORF">DPMN_109136</name>
</gene>
<protein>
    <submittedName>
        <fullName evidence="1">Uncharacterized protein</fullName>
    </submittedName>
</protein>
<evidence type="ECO:0000313" key="1">
    <source>
        <dbReference type="EMBL" id="KAH3835773.1"/>
    </source>
</evidence>
<comment type="caution">
    <text evidence="1">The sequence shown here is derived from an EMBL/GenBank/DDBJ whole genome shotgun (WGS) entry which is preliminary data.</text>
</comment>
<sequence length="90" mass="10115">MTCIMKLIDSISSAEAEICTQIFSRDHFSLENLFVTTETGSSIAVLYAFFNELLRYAALRKPFREDKDLICISNSGLISPFQETHFAAKG</sequence>